<evidence type="ECO:0008006" key="5">
    <source>
        <dbReference type="Google" id="ProtNLM"/>
    </source>
</evidence>
<dbReference type="OrthoDB" id="7448083at2"/>
<organism evidence="3 4">
    <name type="scientific">Larkinella arboricola</name>
    <dbReference type="NCBI Taxonomy" id="643671"/>
    <lineage>
        <taxon>Bacteria</taxon>
        <taxon>Pseudomonadati</taxon>
        <taxon>Bacteroidota</taxon>
        <taxon>Cytophagia</taxon>
        <taxon>Cytophagales</taxon>
        <taxon>Spirosomataceae</taxon>
        <taxon>Larkinella</taxon>
    </lineage>
</organism>
<name>A0A327WNA2_LARAB</name>
<reference evidence="3 4" key="1">
    <citation type="submission" date="2018-06" db="EMBL/GenBank/DDBJ databases">
        <title>Genomic Encyclopedia of Archaeal and Bacterial Type Strains, Phase II (KMG-II): from individual species to whole genera.</title>
        <authorList>
            <person name="Goeker M."/>
        </authorList>
    </citation>
    <scope>NUCLEOTIDE SEQUENCE [LARGE SCALE GENOMIC DNA]</scope>
    <source>
        <strain evidence="3 4">DSM 21851</strain>
    </source>
</reference>
<keyword evidence="4" id="KW-1185">Reference proteome</keyword>
<dbReference type="Proteomes" id="UP000248790">
    <property type="component" value="Unassembled WGS sequence"/>
</dbReference>
<feature type="chain" id="PRO_5016326255" description="Lipoprotein" evidence="2">
    <location>
        <begin position="22"/>
        <end position="190"/>
    </location>
</feature>
<sequence>MQTKLFSSLFTHALLAICLLACNSTDKSENQPTNQTSTSVNPSDTTLNTETVMEHPTPPPPALLSSQKGPDDSQVDLLKAQVKGSILTVELQYKPGSEDKPVSSTYAINQVSVTDEVTTKTYSVMKDGSGHYMASPMRTDQGKQLINIAISSYDKPVAVWFKFPAPPVDTKTIAIKIPDVGTYKGIPISR</sequence>
<evidence type="ECO:0000313" key="4">
    <source>
        <dbReference type="Proteomes" id="UP000248790"/>
    </source>
</evidence>
<protein>
    <recommendedName>
        <fullName evidence="5">Lipoprotein</fullName>
    </recommendedName>
</protein>
<dbReference type="EMBL" id="QLMC01000006">
    <property type="protein sequence ID" value="RAJ92974.1"/>
    <property type="molecule type" value="Genomic_DNA"/>
</dbReference>
<evidence type="ECO:0000256" key="1">
    <source>
        <dbReference type="SAM" id="MobiDB-lite"/>
    </source>
</evidence>
<feature type="region of interest" description="Disordered" evidence="1">
    <location>
        <begin position="26"/>
        <end position="72"/>
    </location>
</feature>
<feature type="compositionally biased region" description="Polar residues" evidence="1">
    <location>
        <begin position="26"/>
        <end position="51"/>
    </location>
</feature>
<comment type="caution">
    <text evidence="3">The sequence shown here is derived from an EMBL/GenBank/DDBJ whole genome shotgun (WGS) entry which is preliminary data.</text>
</comment>
<accession>A0A327WNA2</accession>
<keyword evidence="2" id="KW-0732">Signal</keyword>
<evidence type="ECO:0000256" key="2">
    <source>
        <dbReference type="SAM" id="SignalP"/>
    </source>
</evidence>
<dbReference type="RefSeq" id="WP_146624532.1">
    <property type="nucleotide sequence ID" value="NZ_QLMC01000006.1"/>
</dbReference>
<gene>
    <name evidence="3" type="ORF">LX87_04486</name>
</gene>
<feature type="signal peptide" evidence="2">
    <location>
        <begin position="1"/>
        <end position="21"/>
    </location>
</feature>
<proteinExistence type="predicted"/>
<evidence type="ECO:0000313" key="3">
    <source>
        <dbReference type="EMBL" id="RAJ92974.1"/>
    </source>
</evidence>
<dbReference type="AlphaFoldDB" id="A0A327WNA2"/>